<comment type="caution">
    <text evidence="2">The sequence shown here is derived from an EMBL/GenBank/DDBJ whole genome shotgun (WGS) entry which is preliminary data.</text>
</comment>
<organism evidence="2 3">
    <name type="scientific">Candidatus Thiomargarita nelsonii</name>
    <dbReference type="NCBI Taxonomy" id="1003181"/>
    <lineage>
        <taxon>Bacteria</taxon>
        <taxon>Pseudomonadati</taxon>
        <taxon>Pseudomonadota</taxon>
        <taxon>Gammaproteobacteria</taxon>
        <taxon>Thiotrichales</taxon>
        <taxon>Thiotrichaceae</taxon>
        <taxon>Thiomargarita</taxon>
    </lineage>
</organism>
<dbReference type="EMBL" id="JSZA02000167">
    <property type="protein sequence ID" value="TGO02303.1"/>
    <property type="molecule type" value="Genomic_DNA"/>
</dbReference>
<dbReference type="InterPro" id="IPR039554">
    <property type="entry name" value="HigA2-like_HTH"/>
</dbReference>
<evidence type="ECO:0000259" key="1">
    <source>
        <dbReference type="PROSITE" id="PS50943"/>
    </source>
</evidence>
<feature type="domain" description="HTH cro/C1-type" evidence="1">
    <location>
        <begin position="33"/>
        <end position="86"/>
    </location>
</feature>
<evidence type="ECO:0000313" key="2">
    <source>
        <dbReference type="EMBL" id="TGO02303.1"/>
    </source>
</evidence>
<accession>A0A4E0QM26</accession>
<keyword evidence="3" id="KW-1185">Reference proteome</keyword>
<dbReference type="PROSITE" id="PS50943">
    <property type="entry name" value="HTH_CROC1"/>
    <property type="match status" value="1"/>
</dbReference>
<dbReference type="CDD" id="cd00093">
    <property type="entry name" value="HTH_XRE"/>
    <property type="match status" value="1"/>
</dbReference>
<dbReference type="Pfam" id="PF13744">
    <property type="entry name" value="HTH_37"/>
    <property type="match status" value="1"/>
</dbReference>
<name>A0A4E0QM26_9GAMM</name>
<reference evidence="2 3" key="1">
    <citation type="journal article" date="2016" name="Front. Microbiol.">
        <title>Single-Cell (Meta-)Genomics of a Dimorphic Candidatus Thiomargarita nelsonii Reveals Genomic Plasticity.</title>
        <authorList>
            <person name="Flood B.E."/>
            <person name="Fliss P."/>
            <person name="Jones D.S."/>
            <person name="Dick G.J."/>
            <person name="Jain S."/>
            <person name="Kaster A.K."/>
            <person name="Winkel M."/>
            <person name="Mussmann M."/>
            <person name="Bailey J."/>
        </authorList>
    </citation>
    <scope>NUCLEOTIDE SEQUENCE [LARGE SCALE GENOMIC DNA]</scope>
    <source>
        <strain evidence="2">Hydrate Ridge</strain>
    </source>
</reference>
<dbReference type="AlphaFoldDB" id="A0A4E0QM26"/>
<dbReference type="Proteomes" id="UP000030428">
    <property type="component" value="Unassembled WGS sequence"/>
</dbReference>
<dbReference type="SUPFAM" id="SSF47413">
    <property type="entry name" value="lambda repressor-like DNA-binding domains"/>
    <property type="match status" value="1"/>
</dbReference>
<dbReference type="InterPro" id="IPR001387">
    <property type="entry name" value="Cro/C1-type_HTH"/>
</dbReference>
<dbReference type="GO" id="GO:0003677">
    <property type="term" value="F:DNA binding"/>
    <property type="evidence" value="ECO:0007669"/>
    <property type="project" value="InterPro"/>
</dbReference>
<protein>
    <submittedName>
        <fullName evidence="2">Transcriptional regulator</fullName>
    </submittedName>
</protein>
<evidence type="ECO:0000313" key="3">
    <source>
        <dbReference type="Proteomes" id="UP000030428"/>
    </source>
</evidence>
<dbReference type="InterPro" id="IPR010982">
    <property type="entry name" value="Lambda_DNA-bd_dom_sf"/>
</dbReference>
<dbReference type="Gene3D" id="1.10.260.40">
    <property type="entry name" value="lambda repressor-like DNA-binding domains"/>
    <property type="match status" value="1"/>
</dbReference>
<sequence length="115" mass="12928">MAKNFLDLHNARSAEAKARVKARVQRALAEMPIQELQQARHLSQEQLANILFMEPATLSQLERGTDIYISTLRSYIEAMGGKLDIIANFPDGEVRIKLFTDIKEMHSNSDTVSVA</sequence>
<gene>
    <name evidence="2" type="ORF">PN36_27285</name>
</gene>
<proteinExistence type="predicted"/>